<sequence>MVEKDDLEDIIMTKPGPREAKKIEHDMLNRAASNPVRRKLIKEIGIYGASKEDLLKNLNLQETSFKFQIDYLLHQELVKEEEGKYRLTDKGLEILEMHR</sequence>
<dbReference type="InterPro" id="IPR036388">
    <property type="entry name" value="WH-like_DNA-bd_sf"/>
</dbReference>
<gene>
    <name evidence="2" type="ordered locus">Metho_1565</name>
</gene>
<dbReference type="Proteomes" id="UP000010866">
    <property type="component" value="Chromosome"/>
</dbReference>
<reference evidence="3" key="1">
    <citation type="submission" date="2012-02" db="EMBL/GenBank/DDBJ databases">
        <title>Complete sequence of chromosome of Methanomethylovorans hollandica DSM 15978.</title>
        <authorList>
            <person name="Lucas S."/>
            <person name="Copeland A."/>
            <person name="Lapidus A."/>
            <person name="Glavina del Rio T."/>
            <person name="Dalin E."/>
            <person name="Tice H."/>
            <person name="Bruce D."/>
            <person name="Goodwin L."/>
            <person name="Pitluck S."/>
            <person name="Peters L."/>
            <person name="Mikhailova N."/>
            <person name="Held B."/>
            <person name="Kyrpides N."/>
            <person name="Mavromatis K."/>
            <person name="Ivanova N."/>
            <person name="Brettin T."/>
            <person name="Detter J.C."/>
            <person name="Han C."/>
            <person name="Larimer F."/>
            <person name="Land M."/>
            <person name="Hauser L."/>
            <person name="Markowitz V."/>
            <person name="Cheng J.-F."/>
            <person name="Hugenholtz P."/>
            <person name="Woyke T."/>
            <person name="Wu D."/>
            <person name="Spring S."/>
            <person name="Schroeder M."/>
            <person name="Brambilla E."/>
            <person name="Klenk H.-P."/>
            <person name="Eisen J.A."/>
        </authorList>
    </citation>
    <scope>NUCLEOTIDE SEQUENCE [LARGE SCALE GENOMIC DNA]</scope>
    <source>
        <strain evidence="3">DSM 15978 / NBRC 107637 / DMS1</strain>
    </source>
</reference>
<dbReference type="Gene3D" id="1.10.10.10">
    <property type="entry name" value="Winged helix-like DNA-binding domain superfamily/Winged helix DNA-binding domain"/>
    <property type="match status" value="1"/>
</dbReference>
<dbReference type="KEGG" id="mhz:Metho_1565"/>
<feature type="domain" description="ArnR1-like winged helix-turn-helix" evidence="1">
    <location>
        <begin position="43"/>
        <end position="97"/>
    </location>
</feature>
<dbReference type="GeneID" id="14407374"/>
<dbReference type="EMBL" id="CP003362">
    <property type="protein sequence ID" value="AGB49763.1"/>
    <property type="molecule type" value="Genomic_DNA"/>
</dbReference>
<dbReference type="Pfam" id="PF14947">
    <property type="entry name" value="HTH_45"/>
    <property type="match status" value="1"/>
</dbReference>
<dbReference type="OrthoDB" id="135354at2157"/>
<evidence type="ECO:0000259" key="1">
    <source>
        <dbReference type="Pfam" id="PF14947"/>
    </source>
</evidence>
<dbReference type="STRING" id="867904.Metho_1565"/>
<accession>L0L079</accession>
<evidence type="ECO:0000313" key="2">
    <source>
        <dbReference type="EMBL" id="AGB49763.1"/>
    </source>
</evidence>
<protein>
    <recommendedName>
        <fullName evidence="1">ArnR1-like winged helix-turn-helix domain-containing protein</fullName>
    </recommendedName>
</protein>
<dbReference type="HOGENOM" id="CLU_179014_0_0_2"/>
<dbReference type="InterPro" id="IPR036390">
    <property type="entry name" value="WH_DNA-bd_sf"/>
</dbReference>
<keyword evidence="3" id="KW-1185">Reference proteome</keyword>
<dbReference type="AlphaFoldDB" id="L0L079"/>
<organism evidence="2 3">
    <name type="scientific">Methanomethylovorans hollandica (strain DSM 15978 / NBRC 107637 / DMS1)</name>
    <dbReference type="NCBI Taxonomy" id="867904"/>
    <lineage>
        <taxon>Archaea</taxon>
        <taxon>Methanobacteriati</taxon>
        <taxon>Methanobacteriota</taxon>
        <taxon>Stenosarchaea group</taxon>
        <taxon>Methanomicrobia</taxon>
        <taxon>Methanosarcinales</taxon>
        <taxon>Methanosarcinaceae</taxon>
        <taxon>Methanomethylovorans</taxon>
    </lineage>
</organism>
<evidence type="ECO:0000313" key="3">
    <source>
        <dbReference type="Proteomes" id="UP000010866"/>
    </source>
</evidence>
<name>L0L079_METHD</name>
<dbReference type="InterPro" id="IPR038723">
    <property type="entry name" value="ArnR1-like_HTH"/>
</dbReference>
<proteinExistence type="predicted"/>
<dbReference type="RefSeq" id="WP_015324928.1">
    <property type="nucleotide sequence ID" value="NC_019977.1"/>
</dbReference>
<dbReference type="SUPFAM" id="SSF46785">
    <property type="entry name" value="Winged helix' DNA-binding domain"/>
    <property type="match status" value="1"/>
</dbReference>